<organism evidence="4 5">
    <name type="scientific">Rhodovulum sulfidophilum</name>
    <name type="common">Rhodobacter sulfidophilus</name>
    <dbReference type="NCBI Taxonomy" id="35806"/>
    <lineage>
        <taxon>Bacteria</taxon>
        <taxon>Pseudomonadati</taxon>
        <taxon>Pseudomonadota</taxon>
        <taxon>Alphaproteobacteria</taxon>
        <taxon>Rhodobacterales</taxon>
        <taxon>Paracoccaceae</taxon>
        <taxon>Rhodovulum</taxon>
    </lineage>
</organism>
<dbReference type="Proteomes" id="UP000249185">
    <property type="component" value="Unassembled WGS sequence"/>
</dbReference>
<evidence type="ECO:0000259" key="3">
    <source>
        <dbReference type="PROSITE" id="PS50110"/>
    </source>
</evidence>
<dbReference type="EMBL" id="QFPW01000002">
    <property type="protein sequence ID" value="PZQ51690.1"/>
    <property type="molecule type" value="Genomic_DNA"/>
</dbReference>
<evidence type="ECO:0000256" key="2">
    <source>
        <dbReference type="PROSITE-ProRule" id="PRU00169"/>
    </source>
</evidence>
<dbReference type="InterPro" id="IPR011006">
    <property type="entry name" value="CheY-like_superfamily"/>
</dbReference>
<evidence type="ECO:0000313" key="4">
    <source>
        <dbReference type="EMBL" id="PZQ51690.1"/>
    </source>
</evidence>
<feature type="modified residue" description="4-aspartylphosphate" evidence="2">
    <location>
        <position position="60"/>
    </location>
</feature>
<dbReference type="PANTHER" id="PTHR44591">
    <property type="entry name" value="STRESS RESPONSE REGULATOR PROTEIN 1"/>
    <property type="match status" value="1"/>
</dbReference>
<accession>A0A2W5QJN2</accession>
<dbReference type="SMART" id="SM00448">
    <property type="entry name" value="REC"/>
    <property type="match status" value="1"/>
</dbReference>
<dbReference type="Pfam" id="PF00072">
    <property type="entry name" value="Response_reg"/>
    <property type="match status" value="1"/>
</dbReference>
<dbReference type="Gene3D" id="3.40.50.2300">
    <property type="match status" value="1"/>
</dbReference>
<dbReference type="GO" id="GO:0000160">
    <property type="term" value="P:phosphorelay signal transduction system"/>
    <property type="evidence" value="ECO:0007669"/>
    <property type="project" value="InterPro"/>
</dbReference>
<dbReference type="AlphaFoldDB" id="A0A2W5QJN2"/>
<evidence type="ECO:0000313" key="5">
    <source>
        <dbReference type="Proteomes" id="UP000249185"/>
    </source>
</evidence>
<dbReference type="SUPFAM" id="SSF52172">
    <property type="entry name" value="CheY-like"/>
    <property type="match status" value="1"/>
</dbReference>
<evidence type="ECO:0000256" key="1">
    <source>
        <dbReference type="ARBA" id="ARBA00022553"/>
    </source>
</evidence>
<feature type="domain" description="Response regulatory" evidence="3">
    <location>
        <begin position="10"/>
        <end position="123"/>
    </location>
</feature>
<protein>
    <recommendedName>
        <fullName evidence="3">Response regulatory domain-containing protein</fullName>
    </recommendedName>
</protein>
<gene>
    <name evidence="4" type="ORF">DI556_05930</name>
</gene>
<reference evidence="4 5" key="1">
    <citation type="submission" date="2017-08" db="EMBL/GenBank/DDBJ databases">
        <title>Infants hospitalized years apart are colonized by the same room-sourced microbial strains.</title>
        <authorList>
            <person name="Brooks B."/>
            <person name="Olm M.R."/>
            <person name="Firek B.A."/>
            <person name="Baker R."/>
            <person name="Thomas B.C."/>
            <person name="Morowitz M.J."/>
            <person name="Banfield J.F."/>
        </authorList>
    </citation>
    <scope>NUCLEOTIDE SEQUENCE [LARGE SCALE GENOMIC DNA]</scope>
    <source>
        <strain evidence="4">S2_005_002_R2_34</strain>
    </source>
</reference>
<sequence length="124" mass="13537">MPRAKPDKPLVLVVEDEPLLRMDAVDMVESAGFAALEAADADAALEILRTRSDIAILLTDIDMPGSMDGIKLARLVRDRWPPIEIIIVSGFRAVSEAEMPARGLFFGKPLPRREVAEALRSLSA</sequence>
<comment type="caution">
    <text evidence="4">The sequence shown here is derived from an EMBL/GenBank/DDBJ whole genome shotgun (WGS) entry which is preliminary data.</text>
</comment>
<dbReference type="InterPro" id="IPR050595">
    <property type="entry name" value="Bact_response_regulator"/>
</dbReference>
<name>A0A2W5QJN2_RHOSU</name>
<dbReference type="PANTHER" id="PTHR44591:SF21">
    <property type="entry name" value="TWO-COMPONENT RESPONSE REGULATOR"/>
    <property type="match status" value="1"/>
</dbReference>
<dbReference type="InterPro" id="IPR001789">
    <property type="entry name" value="Sig_transdc_resp-reg_receiver"/>
</dbReference>
<keyword evidence="1 2" id="KW-0597">Phosphoprotein</keyword>
<dbReference type="PROSITE" id="PS50110">
    <property type="entry name" value="RESPONSE_REGULATORY"/>
    <property type="match status" value="1"/>
</dbReference>
<proteinExistence type="predicted"/>